<accession>A0A1M6T4P3</accession>
<dbReference type="AlphaFoldDB" id="A0A1M6T4P3"/>
<reference evidence="2" key="1">
    <citation type="submission" date="2016-11" db="EMBL/GenBank/DDBJ databases">
        <authorList>
            <person name="Varghese N."/>
            <person name="Submissions S."/>
        </authorList>
    </citation>
    <scope>NUCLEOTIDE SEQUENCE [LARGE SCALE GENOMIC DNA]</scope>
    <source>
        <strain evidence="2">DSM 26134</strain>
    </source>
</reference>
<sequence>MKSVLGIVVLMLTVNLIQAQPGKVREKDLDGVWQLKIDLGDDFLEEEIDDEDNAMARVIMQATESFVDGILDEVDIRFEFLDGGECKIYVSAFGSDPEIETGKWSINKKGQLLISDTDSYQSDGDEYWMMEDDILIAMEDGEILEEDAHVYLVRID</sequence>
<evidence type="ECO:0000313" key="1">
    <source>
        <dbReference type="EMBL" id="SHK51880.1"/>
    </source>
</evidence>
<protein>
    <recommendedName>
        <fullName evidence="3">Lipocalin-like domain-containing protein</fullName>
    </recommendedName>
</protein>
<dbReference type="RefSeq" id="WP_073123527.1">
    <property type="nucleotide sequence ID" value="NZ_FRAA01000005.1"/>
</dbReference>
<dbReference type="EMBL" id="FRAA01000005">
    <property type="protein sequence ID" value="SHK51880.1"/>
    <property type="molecule type" value="Genomic_DNA"/>
</dbReference>
<proteinExistence type="predicted"/>
<gene>
    <name evidence="1" type="ORF">SAMN04488028_105284</name>
</gene>
<name>A0A1M6T4P3_REIAG</name>
<keyword evidence="2" id="KW-1185">Reference proteome</keyword>
<dbReference type="Proteomes" id="UP000184474">
    <property type="component" value="Unassembled WGS sequence"/>
</dbReference>
<evidence type="ECO:0000313" key="2">
    <source>
        <dbReference type="Proteomes" id="UP000184474"/>
    </source>
</evidence>
<evidence type="ECO:0008006" key="3">
    <source>
        <dbReference type="Google" id="ProtNLM"/>
    </source>
</evidence>
<organism evidence="1 2">
    <name type="scientific">Reichenbachiella agariperforans</name>
    <dbReference type="NCBI Taxonomy" id="156994"/>
    <lineage>
        <taxon>Bacteria</taxon>
        <taxon>Pseudomonadati</taxon>
        <taxon>Bacteroidota</taxon>
        <taxon>Cytophagia</taxon>
        <taxon>Cytophagales</taxon>
        <taxon>Reichenbachiellaceae</taxon>
        <taxon>Reichenbachiella</taxon>
    </lineage>
</organism>